<evidence type="ECO:0000313" key="7">
    <source>
        <dbReference type="EMBL" id="BBE16538.1"/>
    </source>
</evidence>
<feature type="transmembrane region" description="Helical" evidence="6">
    <location>
        <begin position="37"/>
        <end position="56"/>
    </location>
</feature>
<feature type="transmembrane region" description="Helical" evidence="6">
    <location>
        <begin position="77"/>
        <end position="99"/>
    </location>
</feature>
<accession>A0A5K7S4Q3</accession>
<proteinExistence type="predicted"/>
<dbReference type="Pfam" id="PF01810">
    <property type="entry name" value="LysE"/>
    <property type="match status" value="1"/>
</dbReference>
<keyword evidence="3 6" id="KW-0812">Transmembrane</keyword>
<dbReference type="GO" id="GO:0015171">
    <property type="term" value="F:amino acid transmembrane transporter activity"/>
    <property type="evidence" value="ECO:0007669"/>
    <property type="project" value="TreeGrafter"/>
</dbReference>
<name>A0A5K7S4Q3_9BACT</name>
<dbReference type="PANTHER" id="PTHR30086:SF20">
    <property type="entry name" value="ARGININE EXPORTER PROTEIN ARGO-RELATED"/>
    <property type="match status" value="1"/>
</dbReference>
<keyword evidence="8" id="KW-1185">Reference proteome</keyword>
<organism evidence="7 8">
    <name type="scientific">Aquipluma nitroreducens</name>
    <dbReference type="NCBI Taxonomy" id="2010828"/>
    <lineage>
        <taxon>Bacteria</taxon>
        <taxon>Pseudomonadati</taxon>
        <taxon>Bacteroidota</taxon>
        <taxon>Bacteroidia</taxon>
        <taxon>Marinilabiliales</taxon>
        <taxon>Prolixibacteraceae</taxon>
        <taxon>Aquipluma</taxon>
    </lineage>
</organism>
<evidence type="ECO:0000256" key="6">
    <source>
        <dbReference type="SAM" id="Phobius"/>
    </source>
</evidence>
<dbReference type="Proteomes" id="UP001193389">
    <property type="component" value="Chromosome"/>
</dbReference>
<dbReference type="InterPro" id="IPR001123">
    <property type="entry name" value="LeuE-type"/>
</dbReference>
<protein>
    <submittedName>
        <fullName evidence="7">Threonine efflux protein</fullName>
    </submittedName>
</protein>
<dbReference type="PANTHER" id="PTHR30086">
    <property type="entry name" value="ARGININE EXPORTER PROTEIN ARGO"/>
    <property type="match status" value="1"/>
</dbReference>
<evidence type="ECO:0000256" key="2">
    <source>
        <dbReference type="ARBA" id="ARBA00022475"/>
    </source>
</evidence>
<comment type="subcellular location">
    <subcellularLocation>
        <location evidence="1">Cell membrane</location>
        <topology evidence="1">Multi-pass membrane protein</topology>
    </subcellularLocation>
</comment>
<reference evidence="7" key="1">
    <citation type="journal article" date="2020" name="Int. J. Syst. Evol. Microbiol.">
        <title>Aquipluma nitroreducens gen. nov. sp. nov., a novel facultatively anaerobic bacterium isolated from a freshwater lake.</title>
        <authorList>
            <person name="Watanabe M."/>
            <person name="Kojima H."/>
            <person name="Fukui M."/>
        </authorList>
    </citation>
    <scope>NUCLEOTIDE SEQUENCE</scope>
    <source>
        <strain evidence="7">MeG22</strain>
    </source>
</reference>
<evidence type="ECO:0000256" key="1">
    <source>
        <dbReference type="ARBA" id="ARBA00004651"/>
    </source>
</evidence>
<keyword evidence="4 6" id="KW-1133">Transmembrane helix</keyword>
<dbReference type="AlphaFoldDB" id="A0A5K7S4Q3"/>
<evidence type="ECO:0000256" key="4">
    <source>
        <dbReference type="ARBA" id="ARBA00022989"/>
    </source>
</evidence>
<feature type="transmembrane region" description="Helical" evidence="6">
    <location>
        <begin position="149"/>
        <end position="170"/>
    </location>
</feature>
<evidence type="ECO:0000313" key="8">
    <source>
        <dbReference type="Proteomes" id="UP001193389"/>
    </source>
</evidence>
<feature type="transmembrane region" description="Helical" evidence="6">
    <location>
        <begin position="111"/>
        <end position="137"/>
    </location>
</feature>
<gene>
    <name evidence="7" type="ORF">AQPE_0678</name>
</gene>
<dbReference type="KEGG" id="anf:AQPE_0678"/>
<sequence>MAGLLSGMGAALSDTVYAIIAGFSLTFVIDFIRAHEMMFQVVGAVVVLILGVHIFFSNPVKDIRRNRLRGNTHFQDIISSFLVTFSNPLTVFVFLAVFTSSGVAVSLEQPYHSFFVILGILTGAFLWWFSLSGIVSLFRHKINLRILWWINKTAGAIIILFVLITAIVVAQKGLGS</sequence>
<keyword evidence="2" id="KW-1003">Cell membrane</keyword>
<dbReference type="EMBL" id="AP018694">
    <property type="protein sequence ID" value="BBE16538.1"/>
    <property type="molecule type" value="Genomic_DNA"/>
</dbReference>
<evidence type="ECO:0000256" key="3">
    <source>
        <dbReference type="ARBA" id="ARBA00022692"/>
    </source>
</evidence>
<evidence type="ECO:0000256" key="5">
    <source>
        <dbReference type="ARBA" id="ARBA00023136"/>
    </source>
</evidence>
<keyword evidence="5 6" id="KW-0472">Membrane</keyword>
<dbReference type="GO" id="GO:0005886">
    <property type="term" value="C:plasma membrane"/>
    <property type="evidence" value="ECO:0007669"/>
    <property type="project" value="UniProtKB-SubCell"/>
</dbReference>